<dbReference type="EMBL" id="GBRH01260389">
    <property type="protein sequence ID" value="JAD37506.1"/>
    <property type="molecule type" value="Transcribed_RNA"/>
</dbReference>
<sequence>MLVYHQYLFRSIT</sequence>
<evidence type="ECO:0000313" key="1">
    <source>
        <dbReference type="EMBL" id="JAD37506.1"/>
    </source>
</evidence>
<reference evidence="1" key="1">
    <citation type="submission" date="2014-09" db="EMBL/GenBank/DDBJ databases">
        <authorList>
            <person name="Magalhaes I.L.F."/>
            <person name="Oliveira U."/>
            <person name="Santos F.R."/>
            <person name="Vidigal T.H.D.A."/>
            <person name="Brescovit A.D."/>
            <person name="Santos A.J."/>
        </authorList>
    </citation>
    <scope>NUCLEOTIDE SEQUENCE</scope>
    <source>
        <tissue evidence="1">Shoot tissue taken approximately 20 cm above the soil surface</tissue>
    </source>
</reference>
<organism evidence="1">
    <name type="scientific">Arundo donax</name>
    <name type="common">Giant reed</name>
    <name type="synonym">Donax arundinaceus</name>
    <dbReference type="NCBI Taxonomy" id="35708"/>
    <lineage>
        <taxon>Eukaryota</taxon>
        <taxon>Viridiplantae</taxon>
        <taxon>Streptophyta</taxon>
        <taxon>Embryophyta</taxon>
        <taxon>Tracheophyta</taxon>
        <taxon>Spermatophyta</taxon>
        <taxon>Magnoliopsida</taxon>
        <taxon>Liliopsida</taxon>
        <taxon>Poales</taxon>
        <taxon>Poaceae</taxon>
        <taxon>PACMAD clade</taxon>
        <taxon>Arundinoideae</taxon>
        <taxon>Arundineae</taxon>
        <taxon>Arundo</taxon>
    </lineage>
</organism>
<accession>A0A0A8ZFC4</accession>
<name>A0A0A8ZFC4_ARUDO</name>
<protein>
    <submittedName>
        <fullName evidence="1">Uncharacterized protein</fullName>
    </submittedName>
</protein>
<reference evidence="1" key="2">
    <citation type="journal article" date="2015" name="Data Brief">
        <title>Shoot transcriptome of the giant reed, Arundo donax.</title>
        <authorList>
            <person name="Barrero R.A."/>
            <person name="Guerrero F.D."/>
            <person name="Moolhuijzen P."/>
            <person name="Goolsby J.A."/>
            <person name="Tidwell J."/>
            <person name="Bellgard S.E."/>
            <person name="Bellgard M.I."/>
        </authorList>
    </citation>
    <scope>NUCLEOTIDE SEQUENCE</scope>
    <source>
        <tissue evidence="1">Shoot tissue taken approximately 20 cm above the soil surface</tissue>
    </source>
</reference>
<proteinExistence type="predicted"/>